<feature type="compositionally biased region" description="Polar residues" evidence="2">
    <location>
        <begin position="135"/>
        <end position="163"/>
    </location>
</feature>
<evidence type="ECO:0000313" key="4">
    <source>
        <dbReference type="Proteomes" id="UP000800096"/>
    </source>
</evidence>
<protein>
    <submittedName>
        <fullName evidence="3">Uncharacterized protein</fullName>
    </submittedName>
</protein>
<organism evidence="3 4">
    <name type="scientific">Ampelomyces quisqualis</name>
    <name type="common">Powdery mildew agent</name>
    <dbReference type="NCBI Taxonomy" id="50730"/>
    <lineage>
        <taxon>Eukaryota</taxon>
        <taxon>Fungi</taxon>
        <taxon>Dikarya</taxon>
        <taxon>Ascomycota</taxon>
        <taxon>Pezizomycotina</taxon>
        <taxon>Dothideomycetes</taxon>
        <taxon>Pleosporomycetidae</taxon>
        <taxon>Pleosporales</taxon>
        <taxon>Pleosporineae</taxon>
        <taxon>Phaeosphaeriaceae</taxon>
        <taxon>Ampelomyces</taxon>
    </lineage>
</organism>
<feature type="region of interest" description="Disordered" evidence="2">
    <location>
        <begin position="135"/>
        <end position="171"/>
    </location>
</feature>
<dbReference type="EMBL" id="ML979133">
    <property type="protein sequence ID" value="KAF1918696.1"/>
    <property type="molecule type" value="Genomic_DNA"/>
</dbReference>
<feature type="compositionally biased region" description="Polar residues" evidence="2">
    <location>
        <begin position="1"/>
        <end position="10"/>
    </location>
</feature>
<feature type="region of interest" description="Disordered" evidence="2">
    <location>
        <begin position="203"/>
        <end position="227"/>
    </location>
</feature>
<dbReference type="AlphaFoldDB" id="A0A6A5QVW3"/>
<feature type="region of interest" description="Disordered" evidence="2">
    <location>
        <begin position="1"/>
        <end position="35"/>
    </location>
</feature>
<sequence length="891" mass="102421">MARTHSSYTASPIRDRSPRRSPARRPSKDGSEYEMDLDALGLNSTFESTELQASYEPPVDRVDTSEIEGPEDFTMNMTYWMTADLPLAQIKSRKEAKSRARIDDGRMDAMKEEEVVQENTEEGDQVIIELNARNQQDGKSHTATPTKCANGTTDERNYSTPASERSMENDEKVRSFLSNLPDTDMEGAIAGTPLHLPRQSFLQVPRSSPPKARSLQPTVEDYDTPRKPTQETVIHHTSAVIDTNTHKALQDQIAQLQAQMGQQDLTLKTRITELETILSYTRSELDTARTDNYRQSERTARLEKDVEQQRVQAEAARSSVAAQLKAKEDALDSKMHDYGEEMRLQNLTKLQDQRDDFERQLQALHESKRLMQEEVVSRDRTLEQVRGELVEVRRSNAEQLQERNQKESKVDDSDKVASKERIELTQQLSTVQARAEDLETQLHKAAAEAKAMREDAAKRQDARNVMETRTRTGTTRISELETNLRAARFELECAQADISAKQQLFRTNLDLNSRLRTLQSDLEAARSEAHAKNQQSSQDSELQSRLTMLQDRLQSSRAEAFAKDEEIMQHIRSQEKLEEAYNTAQGLHRGNAKSRTDKERIERDLEDVNERLHDAQAESDRRVADVEQKLNRMKEAKLEAERKFREFQYQHDDLVEGHEAMLEDVRDKAEDAVRKAGAMLDQERNEKKRIIKDLKRTKYELETLRTEAEEGAVAEDESCDDSTLSRSSTTAKEKDMEIANLRNIIRKQMSEMKNLRAETTSLRKESKKYKFTAESQTDLEATIRDLKDELKALRTENATLQARLEDQEAVNAAMDEKMATLVSRVMKERAKTVVGKRDGQWQESVGHVQNENELLGKVLLRQWGREELGIADEKHGEKQTYRYRYAKRERE</sequence>
<feature type="compositionally biased region" description="Acidic residues" evidence="2">
    <location>
        <begin position="709"/>
        <end position="720"/>
    </location>
</feature>
<evidence type="ECO:0000256" key="2">
    <source>
        <dbReference type="SAM" id="MobiDB-lite"/>
    </source>
</evidence>
<evidence type="ECO:0000256" key="1">
    <source>
        <dbReference type="SAM" id="Coils"/>
    </source>
</evidence>
<proteinExistence type="predicted"/>
<feature type="coiled-coil region" evidence="1">
    <location>
        <begin position="591"/>
        <end position="707"/>
    </location>
</feature>
<name>A0A6A5QVW3_AMPQU</name>
<feature type="compositionally biased region" description="Basic and acidic residues" evidence="2">
    <location>
        <begin position="92"/>
        <end position="114"/>
    </location>
</feature>
<keyword evidence="1" id="KW-0175">Coiled coil</keyword>
<feature type="region of interest" description="Disordered" evidence="2">
    <location>
        <begin position="708"/>
        <end position="732"/>
    </location>
</feature>
<gene>
    <name evidence="3" type="ORF">BDU57DRAFT_118220</name>
</gene>
<feature type="compositionally biased region" description="Polar residues" evidence="2">
    <location>
        <begin position="721"/>
        <end position="730"/>
    </location>
</feature>
<accession>A0A6A5QVW3</accession>
<feature type="region of interest" description="Disordered" evidence="2">
    <location>
        <begin position="91"/>
        <end position="121"/>
    </location>
</feature>
<evidence type="ECO:0000313" key="3">
    <source>
        <dbReference type="EMBL" id="KAF1918696.1"/>
    </source>
</evidence>
<feature type="region of interest" description="Disordered" evidence="2">
    <location>
        <begin position="48"/>
        <end position="69"/>
    </location>
</feature>
<dbReference type="OrthoDB" id="3911405at2759"/>
<dbReference type="Proteomes" id="UP000800096">
    <property type="component" value="Unassembled WGS sequence"/>
</dbReference>
<keyword evidence="4" id="KW-1185">Reference proteome</keyword>
<feature type="region of interest" description="Disordered" evidence="2">
    <location>
        <begin position="394"/>
        <end position="417"/>
    </location>
</feature>
<feature type="coiled-coil region" evidence="1">
    <location>
        <begin position="738"/>
        <end position="817"/>
    </location>
</feature>
<reference evidence="3" key="1">
    <citation type="journal article" date="2020" name="Stud. Mycol.">
        <title>101 Dothideomycetes genomes: a test case for predicting lifestyles and emergence of pathogens.</title>
        <authorList>
            <person name="Haridas S."/>
            <person name="Albert R."/>
            <person name="Binder M."/>
            <person name="Bloem J."/>
            <person name="Labutti K."/>
            <person name="Salamov A."/>
            <person name="Andreopoulos B."/>
            <person name="Baker S."/>
            <person name="Barry K."/>
            <person name="Bills G."/>
            <person name="Bluhm B."/>
            <person name="Cannon C."/>
            <person name="Castanera R."/>
            <person name="Culley D."/>
            <person name="Daum C."/>
            <person name="Ezra D."/>
            <person name="Gonzalez J."/>
            <person name="Henrissat B."/>
            <person name="Kuo A."/>
            <person name="Liang C."/>
            <person name="Lipzen A."/>
            <person name="Lutzoni F."/>
            <person name="Magnuson J."/>
            <person name="Mondo S."/>
            <person name="Nolan M."/>
            <person name="Ohm R."/>
            <person name="Pangilinan J."/>
            <person name="Park H.-J."/>
            <person name="Ramirez L."/>
            <person name="Alfaro M."/>
            <person name="Sun H."/>
            <person name="Tritt A."/>
            <person name="Yoshinaga Y."/>
            <person name="Zwiers L.-H."/>
            <person name="Turgeon B."/>
            <person name="Goodwin S."/>
            <person name="Spatafora J."/>
            <person name="Crous P."/>
            <person name="Grigoriev I."/>
        </authorList>
    </citation>
    <scope>NUCLEOTIDE SEQUENCE</scope>
    <source>
        <strain evidence="3">HMLAC05119</strain>
    </source>
</reference>